<dbReference type="Gramene" id="HORVU.MOREX.r3.2HG0114880.1">
    <property type="protein sequence ID" value="HORVU.MOREX.r3.2HG0114880.1"/>
    <property type="gene ID" value="HORVU.MOREX.r3.2HG0114880"/>
</dbReference>
<evidence type="ECO:0000313" key="3">
    <source>
        <dbReference type="EMBL" id="BAJ99578.1"/>
    </source>
</evidence>
<keyword evidence="5" id="KW-1185">Reference proteome</keyword>
<dbReference type="InterPro" id="IPR044997">
    <property type="entry name" value="F-box_plant"/>
</dbReference>
<dbReference type="SUPFAM" id="SSF52047">
    <property type="entry name" value="RNI-like"/>
    <property type="match status" value="1"/>
</dbReference>
<accession>F2DWV7</accession>
<dbReference type="InterPro" id="IPR036047">
    <property type="entry name" value="F-box-like_dom_sf"/>
</dbReference>
<sequence length="507" mass="58584">MGIRSRRRRPAARSVAEPAEPMEKDNQDDRISSLPNDILVNILDRLKARAAVKTKVLSRRWSQLPDMLPRLTISARDLRPSKTKTSMSNNELFQRSNAAVVKATESVLAHRDLGGCTIDLLSTTFYLKDDAPISIGRTVGNAMATHKIEKVEFTVLTEKERQECTFDDMEKYGTRFVSFFNECLNAFAGLTRLCLQNLTFRESVIVSNILVTCKQLKYLDFHYCRTEGLILDVEHTQLSELSIVNCRFGLINLTMVPKLTRLVFEYWTAYKEPPLSFGYVPLLEVLSLATVHLSWHKMVKLSTFLYGSSVRDLRLCFRFEKIWVQPECLTKRLASVLHQLRIVNLVDIPEGYDLTWTMFILEAAPSVEELYMKVMDHPCEMHMDKEKRRANLFSENKGVEWKPPASHFKHHRLAKLIIFCFESLDYMVNHVRCVMKAAVNLQDVYLYNRLACNKCRNVMPPRLIKFPETVMGRHLEGKRLTWGIESPATIHFQITPVIRAEHRARTL</sequence>
<evidence type="ECO:0000313" key="4">
    <source>
        <dbReference type="EnsemblPlants" id="HORVU.MOREX.r3.2HG0114880.1"/>
    </source>
</evidence>
<dbReference type="Pfam" id="PF23622">
    <property type="entry name" value="LRR_At1g61320_AtMIF1"/>
    <property type="match status" value="1"/>
</dbReference>
<reference evidence="3" key="1">
    <citation type="journal article" date="2011" name="Plant Physiol.">
        <title>Comprehensive sequence analysis of 24,783 barley full-length cDNAs derived from 12 clone libraries.</title>
        <authorList>
            <person name="Matsumoto T."/>
            <person name="Tanaka T."/>
            <person name="Sakai H."/>
            <person name="Amano N."/>
            <person name="Kanamori H."/>
            <person name="Kurita K."/>
            <person name="Kikuta A."/>
            <person name="Kamiya K."/>
            <person name="Yamamoto M."/>
            <person name="Ikawa H."/>
            <person name="Fujii N."/>
            <person name="Hori K."/>
            <person name="Itoh T."/>
            <person name="Sato K."/>
        </authorList>
    </citation>
    <scope>NUCLEOTIDE SEQUENCE</scope>
    <source>
        <tissue evidence="3">Shoot and root</tissue>
    </source>
</reference>
<protein>
    <submittedName>
        <fullName evidence="3">Predicted protein</fullName>
    </submittedName>
</protein>
<dbReference type="Pfam" id="PF00646">
    <property type="entry name" value="F-box"/>
    <property type="match status" value="1"/>
</dbReference>
<dbReference type="AlphaFoldDB" id="F2DWV7"/>
<dbReference type="RefSeq" id="XP_044969460.1">
    <property type="nucleotide sequence ID" value="XM_045113525.1"/>
</dbReference>
<feature type="compositionally biased region" description="Basic residues" evidence="1">
    <location>
        <begin position="1"/>
        <end position="11"/>
    </location>
</feature>
<dbReference type="Proteomes" id="UP000011116">
    <property type="component" value="Chromosome 2H"/>
</dbReference>
<dbReference type="GeneID" id="123429499"/>
<reference evidence="4" key="4">
    <citation type="submission" date="2022-01" db="UniProtKB">
        <authorList>
            <consortium name="EnsemblPlants"/>
        </authorList>
    </citation>
    <scope>IDENTIFICATION</scope>
    <source>
        <strain evidence="4">subsp. vulgare</strain>
    </source>
</reference>
<feature type="domain" description="F-box" evidence="2">
    <location>
        <begin position="28"/>
        <end position="64"/>
    </location>
</feature>
<proteinExistence type="evidence at transcript level"/>
<dbReference type="EMBL" id="AK368375">
    <property type="protein sequence ID" value="BAJ99578.1"/>
    <property type="molecule type" value="mRNA"/>
</dbReference>
<dbReference type="SUPFAM" id="SSF81383">
    <property type="entry name" value="F-box domain"/>
    <property type="match status" value="1"/>
</dbReference>
<evidence type="ECO:0000313" key="5">
    <source>
        <dbReference type="Proteomes" id="UP000011116"/>
    </source>
</evidence>
<dbReference type="KEGG" id="hvg:123429499"/>
<feature type="compositionally biased region" description="Basic and acidic residues" evidence="1">
    <location>
        <begin position="21"/>
        <end position="31"/>
    </location>
</feature>
<organism evidence="3">
    <name type="scientific">Hordeum vulgare subsp. vulgare</name>
    <name type="common">Domesticated barley</name>
    <dbReference type="NCBI Taxonomy" id="112509"/>
    <lineage>
        <taxon>Eukaryota</taxon>
        <taxon>Viridiplantae</taxon>
        <taxon>Streptophyta</taxon>
        <taxon>Embryophyta</taxon>
        <taxon>Tracheophyta</taxon>
        <taxon>Spermatophyta</taxon>
        <taxon>Magnoliopsida</taxon>
        <taxon>Liliopsida</taxon>
        <taxon>Poales</taxon>
        <taxon>Poaceae</taxon>
        <taxon>BOP clade</taxon>
        <taxon>Pooideae</taxon>
        <taxon>Triticodae</taxon>
        <taxon>Triticeae</taxon>
        <taxon>Hordeinae</taxon>
        <taxon>Hordeum</taxon>
    </lineage>
</organism>
<name>F2DWV7_HORVV</name>
<reference evidence="4" key="3">
    <citation type="submission" date="2020-10" db="EMBL/GenBank/DDBJ databases">
        <authorList>
            <person name="Scholz U."/>
            <person name="Mascher M."/>
            <person name="Fiebig A."/>
        </authorList>
    </citation>
    <scope>NUCLEOTIDE SEQUENCE [LARGE SCALE GENOMIC DNA]</scope>
    <source>
        <strain evidence="4">cv. Morex</strain>
    </source>
</reference>
<feature type="region of interest" description="Disordered" evidence="1">
    <location>
        <begin position="1"/>
        <end position="31"/>
    </location>
</feature>
<dbReference type="InterPro" id="IPR001810">
    <property type="entry name" value="F-box_dom"/>
</dbReference>
<dbReference type="OrthoDB" id="677765at2759"/>
<evidence type="ECO:0000259" key="2">
    <source>
        <dbReference type="PROSITE" id="PS50181"/>
    </source>
</evidence>
<reference evidence="5" key="2">
    <citation type="journal article" date="2012" name="Nature">
        <title>A physical, genetic and functional sequence assembly of the barley genome.</title>
        <authorList>
            <consortium name="The International Barley Genome Sequencing Consortium"/>
            <person name="Mayer K.F."/>
            <person name="Waugh R."/>
            <person name="Brown J.W."/>
            <person name="Schulman A."/>
            <person name="Langridge P."/>
            <person name="Platzer M."/>
            <person name="Fincher G.B."/>
            <person name="Muehlbauer G.J."/>
            <person name="Sato K."/>
            <person name="Close T.J."/>
            <person name="Wise R.P."/>
            <person name="Stein N."/>
        </authorList>
    </citation>
    <scope>NUCLEOTIDE SEQUENCE [LARGE SCALE GENOMIC DNA]</scope>
    <source>
        <strain evidence="5">cv. Morex</strain>
    </source>
</reference>
<dbReference type="RefSeq" id="XP_044969459.1">
    <property type="nucleotide sequence ID" value="XM_045113524.1"/>
</dbReference>
<dbReference type="InterPro" id="IPR032675">
    <property type="entry name" value="LRR_dom_sf"/>
</dbReference>
<dbReference type="Gene3D" id="3.80.10.10">
    <property type="entry name" value="Ribonuclease Inhibitor"/>
    <property type="match status" value="1"/>
</dbReference>
<dbReference type="PANTHER" id="PTHR32153">
    <property type="entry name" value="OJ000223_09.16 PROTEIN"/>
    <property type="match status" value="1"/>
</dbReference>
<dbReference type="PROSITE" id="PS50181">
    <property type="entry name" value="FBOX"/>
    <property type="match status" value="1"/>
</dbReference>
<dbReference type="Gramene" id="HORVU.MOREX.r2.2HG0094380.1">
    <property type="protein sequence ID" value="HORVU.MOREX.r2.2HG0094380.1"/>
    <property type="gene ID" value="HORVU.MOREX.r2.2HG0094380"/>
</dbReference>
<evidence type="ECO:0000256" key="1">
    <source>
        <dbReference type="SAM" id="MobiDB-lite"/>
    </source>
</evidence>
<gene>
    <name evidence="4" type="primary">LOC123429499</name>
</gene>
<dbReference type="EnsemblPlants" id="HORVU.MOREX.r3.2HG0114880.1">
    <property type="protein sequence ID" value="HORVU.MOREX.r3.2HG0114880.1"/>
    <property type="gene ID" value="HORVU.MOREX.r3.2HG0114880"/>
</dbReference>
<dbReference type="InterPro" id="IPR055357">
    <property type="entry name" value="LRR_At1g61320_AtMIF1"/>
</dbReference>